<reference evidence="1 2" key="1">
    <citation type="submission" date="2024-01" db="EMBL/GenBank/DDBJ databases">
        <title>The genomes of 5 underutilized Papilionoideae crops provide insights into root nodulation and disease resistanc.</title>
        <authorList>
            <person name="Jiang F."/>
        </authorList>
    </citation>
    <scope>NUCLEOTIDE SEQUENCE [LARGE SCALE GENOMIC DNA]</scope>
    <source>
        <strain evidence="1">LVBAO_FW01</strain>
        <tissue evidence="1">Leaves</tissue>
    </source>
</reference>
<proteinExistence type="predicted"/>
<gene>
    <name evidence="1" type="ORF">VNO77_34738</name>
</gene>
<name>A0AAN9KEL4_CANGL</name>
<dbReference type="EMBL" id="JAYMYQ010000008">
    <property type="protein sequence ID" value="KAK7316065.1"/>
    <property type="molecule type" value="Genomic_DNA"/>
</dbReference>
<evidence type="ECO:0000313" key="1">
    <source>
        <dbReference type="EMBL" id="KAK7316065.1"/>
    </source>
</evidence>
<protein>
    <submittedName>
        <fullName evidence="1">Uncharacterized protein</fullName>
    </submittedName>
</protein>
<comment type="caution">
    <text evidence="1">The sequence shown here is derived from an EMBL/GenBank/DDBJ whole genome shotgun (WGS) entry which is preliminary data.</text>
</comment>
<accession>A0AAN9KEL4</accession>
<organism evidence="1 2">
    <name type="scientific">Canavalia gladiata</name>
    <name type="common">Sword bean</name>
    <name type="synonym">Dolichos gladiatus</name>
    <dbReference type="NCBI Taxonomy" id="3824"/>
    <lineage>
        <taxon>Eukaryota</taxon>
        <taxon>Viridiplantae</taxon>
        <taxon>Streptophyta</taxon>
        <taxon>Embryophyta</taxon>
        <taxon>Tracheophyta</taxon>
        <taxon>Spermatophyta</taxon>
        <taxon>Magnoliopsida</taxon>
        <taxon>eudicotyledons</taxon>
        <taxon>Gunneridae</taxon>
        <taxon>Pentapetalae</taxon>
        <taxon>rosids</taxon>
        <taxon>fabids</taxon>
        <taxon>Fabales</taxon>
        <taxon>Fabaceae</taxon>
        <taxon>Papilionoideae</taxon>
        <taxon>50 kb inversion clade</taxon>
        <taxon>NPAAA clade</taxon>
        <taxon>indigoferoid/millettioid clade</taxon>
        <taxon>Phaseoleae</taxon>
        <taxon>Canavalia</taxon>
    </lineage>
</organism>
<evidence type="ECO:0000313" key="2">
    <source>
        <dbReference type="Proteomes" id="UP001367508"/>
    </source>
</evidence>
<sequence length="222" mass="24295">MVGTGIRRRVIEACRGRPFTGYKAAVMAESITNACISLWLSHRLTSLTCPLAHNRVDGAPILSLAIRKVSFHQFTSRALCNQCIVESLQLDQGNTKHLGTLHKSRSRINLQKFAQSNITHCRTELCLRLKSPCSMCGSLGYSCDIPGLNLPKLIVPNLHSTTLPSSISDFPIQILVASNSVMISQRRIGAKNPTSRGFYNLAAVVNAGWPELLTHGDKFGLV</sequence>
<dbReference type="AlphaFoldDB" id="A0AAN9KEL4"/>
<keyword evidence="2" id="KW-1185">Reference proteome</keyword>
<dbReference type="Proteomes" id="UP001367508">
    <property type="component" value="Unassembled WGS sequence"/>
</dbReference>